<reference evidence="2" key="2">
    <citation type="journal article" date="2021" name="Genome Biol. Evol.">
        <title>Developing a high-quality reference genome for a parasitic bivalve with doubly uniparental inheritance (Bivalvia: Unionida).</title>
        <authorList>
            <person name="Smith C.H."/>
        </authorList>
    </citation>
    <scope>NUCLEOTIDE SEQUENCE</scope>
    <source>
        <strain evidence="2">CHS0354</strain>
        <tissue evidence="2">Mantle</tissue>
    </source>
</reference>
<dbReference type="InterPro" id="IPR031981">
    <property type="entry name" value="MIEAP_C"/>
</dbReference>
<dbReference type="Proteomes" id="UP001195483">
    <property type="component" value="Unassembled WGS sequence"/>
</dbReference>
<evidence type="ECO:0000313" key="2">
    <source>
        <dbReference type="EMBL" id="KAK3602807.1"/>
    </source>
</evidence>
<name>A0AAE0W723_9BIVA</name>
<proteinExistence type="predicted"/>
<sequence length="107" mass="12553">MVKENVKRLVQNAKRLLKEARKHIDIKQVDNLHKNAMERTIIKGIEIKYLNETLVQIFAKECFQLCWLMSIQDPPIVLEEIPLHGSFFDTSMYKQYVNSGNIVEHVV</sequence>
<dbReference type="AlphaFoldDB" id="A0AAE0W723"/>
<evidence type="ECO:0000259" key="1">
    <source>
        <dbReference type="Pfam" id="PF16026"/>
    </source>
</evidence>
<protein>
    <recommendedName>
        <fullName evidence="1">Mitochondria-eating protein C-terminal domain-containing protein</fullName>
    </recommendedName>
</protein>
<keyword evidence="3" id="KW-1185">Reference proteome</keyword>
<accession>A0AAE0W723</accession>
<dbReference type="EMBL" id="JAEAOA010001575">
    <property type="protein sequence ID" value="KAK3602807.1"/>
    <property type="molecule type" value="Genomic_DNA"/>
</dbReference>
<reference evidence="2" key="3">
    <citation type="submission" date="2023-05" db="EMBL/GenBank/DDBJ databases">
        <authorList>
            <person name="Smith C.H."/>
        </authorList>
    </citation>
    <scope>NUCLEOTIDE SEQUENCE</scope>
    <source>
        <strain evidence="2">CHS0354</strain>
        <tissue evidence="2">Mantle</tissue>
    </source>
</reference>
<organism evidence="2 3">
    <name type="scientific">Potamilus streckersoni</name>
    <dbReference type="NCBI Taxonomy" id="2493646"/>
    <lineage>
        <taxon>Eukaryota</taxon>
        <taxon>Metazoa</taxon>
        <taxon>Spiralia</taxon>
        <taxon>Lophotrochozoa</taxon>
        <taxon>Mollusca</taxon>
        <taxon>Bivalvia</taxon>
        <taxon>Autobranchia</taxon>
        <taxon>Heteroconchia</taxon>
        <taxon>Palaeoheterodonta</taxon>
        <taxon>Unionida</taxon>
        <taxon>Unionoidea</taxon>
        <taxon>Unionidae</taxon>
        <taxon>Ambleminae</taxon>
        <taxon>Lampsilini</taxon>
        <taxon>Potamilus</taxon>
    </lineage>
</organism>
<reference evidence="2" key="1">
    <citation type="journal article" date="2021" name="Genome Biol. Evol.">
        <title>A High-Quality Reference Genome for a Parasitic Bivalve with Doubly Uniparental Inheritance (Bivalvia: Unionida).</title>
        <authorList>
            <person name="Smith C.H."/>
        </authorList>
    </citation>
    <scope>NUCLEOTIDE SEQUENCE</scope>
    <source>
        <strain evidence="2">CHS0354</strain>
    </source>
</reference>
<evidence type="ECO:0000313" key="3">
    <source>
        <dbReference type="Proteomes" id="UP001195483"/>
    </source>
</evidence>
<feature type="domain" description="Mitochondria-eating protein C-terminal" evidence="1">
    <location>
        <begin position="14"/>
        <end position="100"/>
    </location>
</feature>
<dbReference type="Pfam" id="PF16026">
    <property type="entry name" value="MIEAP"/>
    <property type="match status" value="1"/>
</dbReference>
<gene>
    <name evidence="2" type="ORF">CHS0354_026358</name>
</gene>
<comment type="caution">
    <text evidence="2">The sequence shown here is derived from an EMBL/GenBank/DDBJ whole genome shotgun (WGS) entry which is preliminary data.</text>
</comment>